<organism evidence="1 2">
    <name type="scientific">Trichonephila inaurata madagascariensis</name>
    <dbReference type="NCBI Taxonomy" id="2747483"/>
    <lineage>
        <taxon>Eukaryota</taxon>
        <taxon>Metazoa</taxon>
        <taxon>Ecdysozoa</taxon>
        <taxon>Arthropoda</taxon>
        <taxon>Chelicerata</taxon>
        <taxon>Arachnida</taxon>
        <taxon>Araneae</taxon>
        <taxon>Araneomorphae</taxon>
        <taxon>Entelegynae</taxon>
        <taxon>Araneoidea</taxon>
        <taxon>Nephilidae</taxon>
        <taxon>Trichonephila</taxon>
        <taxon>Trichonephila inaurata</taxon>
    </lineage>
</organism>
<dbReference type="Proteomes" id="UP000886998">
    <property type="component" value="Unassembled WGS sequence"/>
</dbReference>
<accession>A0A8X7CJY7</accession>
<dbReference type="EMBL" id="BMAV01018007">
    <property type="protein sequence ID" value="GFY70086.1"/>
    <property type="molecule type" value="Genomic_DNA"/>
</dbReference>
<keyword evidence="2" id="KW-1185">Reference proteome</keyword>
<comment type="caution">
    <text evidence="1">The sequence shown here is derived from an EMBL/GenBank/DDBJ whole genome shotgun (WGS) entry which is preliminary data.</text>
</comment>
<sequence>MRMLTWAEYHEDHIPALYRQMTKEEFYDAERSQRIKQPEMGEDQQIEFLKQDIKGAKYKRESFGNQKRSRILEYFLNWPYQDYFMKTAGLMWEFLPERDYAVLLLRICDKIKPRKEVNLKYVEFSLPEEEINQLKKEIIYSEDGRRACVYLISSDKKVKAVDQFIKWCFPSEEVKAFKKELVFSVQGTGKCASLVEADQLERELVDGFINFCLSSEEEVIGN</sequence>
<evidence type="ECO:0000313" key="2">
    <source>
        <dbReference type="Proteomes" id="UP000886998"/>
    </source>
</evidence>
<gene>
    <name evidence="1" type="primary">AVEN_65144_1</name>
    <name evidence="1" type="ORF">TNIN_279071</name>
</gene>
<evidence type="ECO:0000313" key="1">
    <source>
        <dbReference type="EMBL" id="GFY70086.1"/>
    </source>
</evidence>
<reference evidence="1" key="1">
    <citation type="submission" date="2020-08" db="EMBL/GenBank/DDBJ databases">
        <title>Multicomponent nature underlies the extraordinary mechanical properties of spider dragline silk.</title>
        <authorList>
            <person name="Kono N."/>
            <person name="Nakamura H."/>
            <person name="Mori M."/>
            <person name="Yoshida Y."/>
            <person name="Ohtoshi R."/>
            <person name="Malay A.D."/>
            <person name="Moran D.A.P."/>
            <person name="Tomita M."/>
            <person name="Numata K."/>
            <person name="Arakawa K."/>
        </authorList>
    </citation>
    <scope>NUCLEOTIDE SEQUENCE</scope>
</reference>
<name>A0A8X7CJY7_9ARAC</name>
<dbReference type="OrthoDB" id="6436924at2759"/>
<proteinExistence type="predicted"/>
<dbReference type="AlphaFoldDB" id="A0A8X7CJY7"/>
<protein>
    <submittedName>
        <fullName evidence="1">ANK_REP_REGION domain-containing protein</fullName>
    </submittedName>
</protein>